<dbReference type="STRING" id="147828.A0A4S2LXK0"/>
<reference evidence="2 3" key="1">
    <citation type="journal article" date="2019" name="BMC Genomics">
        <title>New insights from Opisthorchis felineus genome: update on genomics of the epidemiologically important liver flukes.</title>
        <authorList>
            <person name="Ershov N.I."/>
            <person name="Mordvinov V.A."/>
            <person name="Prokhortchouk E.B."/>
            <person name="Pakharukova M.Y."/>
            <person name="Gunbin K.V."/>
            <person name="Ustyantsev K."/>
            <person name="Genaev M.A."/>
            <person name="Blinov A.G."/>
            <person name="Mazur A."/>
            <person name="Boulygina E."/>
            <person name="Tsygankova S."/>
            <person name="Khrameeva E."/>
            <person name="Chekanov N."/>
            <person name="Fan G."/>
            <person name="Xiao A."/>
            <person name="Zhang H."/>
            <person name="Xu X."/>
            <person name="Yang H."/>
            <person name="Solovyev V."/>
            <person name="Lee S.M."/>
            <person name="Liu X."/>
            <person name="Afonnikov D.A."/>
            <person name="Skryabin K.G."/>
        </authorList>
    </citation>
    <scope>NUCLEOTIDE SEQUENCE [LARGE SCALE GENOMIC DNA]</scope>
    <source>
        <strain evidence="2">AK-0245</strain>
        <tissue evidence="2">Whole organism</tissue>
    </source>
</reference>
<dbReference type="EMBL" id="SJOL01006357">
    <property type="protein sequence ID" value="TGZ68613.1"/>
    <property type="molecule type" value="Genomic_DNA"/>
</dbReference>
<sequence length="484" mass="50310">MLVSGGQLMSASPMVTLSMSACPTAATIPMHPGTQAAMAAGCYATPQFQFPGTSGAGPQQFFIASQTPGTGGQTFLQWSAAPGAQATPAAVHFQQQQQQQQQPQQPQQPVAATWQTVGATLYNAQQAQHQQQAQQHQLGTAVQTPTAGSTATATTAAGQQQLLAAQQQQQPNVQQAAFQVAQQHQQLLFSSQHPLGLQAANPAYAQHIYLAQAPPGVSASAGASYQLLPVGCPTTNFAGVLLPDQQQQQQQQHQQQQQPQLTQCSAAAAVAAQLQRTQSTLQLQAAQQQQSVQPQFHQQQLQPHHIQQAHQTHTYIQQQHQPAAMMTAEVAGQANVVSATGAAAPQFITLAPGAPLKVMAVGPNGQLIQTTGLPQFMPAAPVGMTIGQQAAMQQSQPTAIAVAAAAAAAAQRRVATPQQQSQQQVQPTNGRAISTAPTAAFFSGAAVSSATIPLVQTAAGGEDLVSNPSNGNPLGDEKLVYTAL</sequence>
<dbReference type="AlphaFoldDB" id="A0A4S2LXK0"/>
<gene>
    <name evidence="2" type="ORF">CRM22_004174</name>
</gene>
<accession>A0A4S2LXK0</accession>
<evidence type="ECO:0000313" key="2">
    <source>
        <dbReference type="EMBL" id="TGZ68613.1"/>
    </source>
</evidence>
<feature type="compositionally biased region" description="Low complexity" evidence="1">
    <location>
        <begin position="86"/>
        <end position="109"/>
    </location>
</feature>
<proteinExistence type="predicted"/>
<dbReference type="Proteomes" id="UP000308267">
    <property type="component" value="Unassembled WGS sequence"/>
</dbReference>
<name>A0A4S2LXK0_OPIFE</name>
<protein>
    <submittedName>
        <fullName evidence="2">Uncharacterized protein</fullName>
    </submittedName>
</protein>
<evidence type="ECO:0000256" key="1">
    <source>
        <dbReference type="SAM" id="MobiDB-lite"/>
    </source>
</evidence>
<organism evidence="2 3">
    <name type="scientific">Opisthorchis felineus</name>
    <dbReference type="NCBI Taxonomy" id="147828"/>
    <lineage>
        <taxon>Eukaryota</taxon>
        <taxon>Metazoa</taxon>
        <taxon>Spiralia</taxon>
        <taxon>Lophotrochozoa</taxon>
        <taxon>Platyhelminthes</taxon>
        <taxon>Trematoda</taxon>
        <taxon>Digenea</taxon>
        <taxon>Opisthorchiida</taxon>
        <taxon>Opisthorchiata</taxon>
        <taxon>Opisthorchiidae</taxon>
        <taxon>Opisthorchis</taxon>
    </lineage>
</organism>
<feature type="region of interest" description="Disordered" evidence="1">
    <location>
        <begin position="86"/>
        <end position="111"/>
    </location>
</feature>
<dbReference type="OrthoDB" id="6287726at2759"/>
<keyword evidence="3" id="KW-1185">Reference proteome</keyword>
<comment type="caution">
    <text evidence="2">The sequence shown here is derived from an EMBL/GenBank/DDBJ whole genome shotgun (WGS) entry which is preliminary data.</text>
</comment>
<evidence type="ECO:0000313" key="3">
    <source>
        <dbReference type="Proteomes" id="UP000308267"/>
    </source>
</evidence>